<dbReference type="AlphaFoldDB" id="A0A559J013"/>
<dbReference type="InterPro" id="IPR016181">
    <property type="entry name" value="Acyl_CoA_acyltransferase"/>
</dbReference>
<evidence type="ECO:0000313" key="3">
    <source>
        <dbReference type="Proteomes" id="UP000318102"/>
    </source>
</evidence>
<dbReference type="SUPFAM" id="SSF55729">
    <property type="entry name" value="Acyl-CoA N-acyltransferases (Nat)"/>
    <property type="match status" value="1"/>
</dbReference>
<feature type="domain" description="N-acetyltransferase" evidence="1">
    <location>
        <begin position="12"/>
        <end position="168"/>
    </location>
</feature>
<proteinExistence type="predicted"/>
<name>A0A559J013_9BACL</name>
<dbReference type="PANTHER" id="PTHR43792">
    <property type="entry name" value="GNAT FAMILY, PUTATIVE (AFU_ORTHOLOGUE AFUA_3G00765)-RELATED-RELATED"/>
    <property type="match status" value="1"/>
</dbReference>
<evidence type="ECO:0000259" key="1">
    <source>
        <dbReference type="PROSITE" id="PS51186"/>
    </source>
</evidence>
<dbReference type="Gene3D" id="3.40.630.30">
    <property type="match status" value="1"/>
</dbReference>
<comment type="caution">
    <text evidence="2">The sequence shown here is derived from an EMBL/GenBank/DDBJ whole genome shotgun (WGS) entry which is preliminary data.</text>
</comment>
<keyword evidence="3" id="KW-1185">Reference proteome</keyword>
<dbReference type="PANTHER" id="PTHR43792:SF1">
    <property type="entry name" value="N-ACETYLTRANSFERASE DOMAIN-CONTAINING PROTEIN"/>
    <property type="match status" value="1"/>
</dbReference>
<evidence type="ECO:0000313" key="2">
    <source>
        <dbReference type="EMBL" id="TVX93203.1"/>
    </source>
</evidence>
<protein>
    <submittedName>
        <fullName evidence="2">GNAT family N-acetyltransferase</fullName>
    </submittedName>
</protein>
<accession>A0A559J013</accession>
<reference evidence="2 3" key="1">
    <citation type="submission" date="2019-07" db="EMBL/GenBank/DDBJ databases">
        <authorList>
            <person name="Kim J."/>
        </authorList>
    </citation>
    <scope>NUCLEOTIDE SEQUENCE [LARGE SCALE GENOMIC DNA]</scope>
    <source>
        <strain evidence="2 3">N4</strain>
    </source>
</reference>
<organism evidence="2 3">
    <name type="scientific">Paenibacillus agilis</name>
    <dbReference type="NCBI Taxonomy" id="3020863"/>
    <lineage>
        <taxon>Bacteria</taxon>
        <taxon>Bacillati</taxon>
        <taxon>Bacillota</taxon>
        <taxon>Bacilli</taxon>
        <taxon>Bacillales</taxon>
        <taxon>Paenibacillaceae</taxon>
        <taxon>Paenibacillus</taxon>
    </lineage>
</organism>
<dbReference type="Proteomes" id="UP000318102">
    <property type="component" value="Unassembled WGS sequence"/>
</dbReference>
<dbReference type="InterPro" id="IPR000182">
    <property type="entry name" value="GNAT_dom"/>
</dbReference>
<dbReference type="EMBL" id="VNJK01000001">
    <property type="protein sequence ID" value="TVX93203.1"/>
    <property type="molecule type" value="Genomic_DNA"/>
</dbReference>
<dbReference type="OrthoDB" id="9798081at2"/>
<gene>
    <name evidence="2" type="ORF">FPZ44_09125</name>
</gene>
<dbReference type="GO" id="GO:0016747">
    <property type="term" value="F:acyltransferase activity, transferring groups other than amino-acyl groups"/>
    <property type="evidence" value="ECO:0007669"/>
    <property type="project" value="InterPro"/>
</dbReference>
<dbReference type="InterPro" id="IPR051531">
    <property type="entry name" value="N-acetyltransferase"/>
</dbReference>
<dbReference type="Pfam" id="PF13302">
    <property type="entry name" value="Acetyltransf_3"/>
    <property type="match status" value="1"/>
</dbReference>
<dbReference type="PROSITE" id="PS51186">
    <property type="entry name" value="GNAT"/>
    <property type="match status" value="1"/>
</dbReference>
<sequence>MMRQYFLQTARLGFSQWTEEDGELAVSLWGDPEVTTYISATGAFTELQVQERLSKEIRQEQQYNVQYWPLFELESGEFVGCCGLQPYQLDKGIYELGFHLKRTKWGKGYASEAAEATIAHAFAKLKANQLFAGHNPENQGSKKLLQKLGFTYTHDEYYPATGLQHPSYLYHNHTSQG</sequence>